<organism evidence="1 2">
    <name type="scientific">Syntrophobacter fumaroxidans (strain DSM 10017 / MPOB)</name>
    <dbReference type="NCBI Taxonomy" id="335543"/>
    <lineage>
        <taxon>Bacteria</taxon>
        <taxon>Pseudomonadati</taxon>
        <taxon>Thermodesulfobacteriota</taxon>
        <taxon>Syntrophobacteria</taxon>
        <taxon>Syntrophobacterales</taxon>
        <taxon>Syntrophobacteraceae</taxon>
        <taxon>Syntrophobacter</taxon>
    </lineage>
</organism>
<dbReference type="KEGG" id="sfu:Sfum_4090"/>
<dbReference type="InParanoid" id="A0LQQ3"/>
<gene>
    <name evidence="1" type="ordered locus">Sfum_4090</name>
</gene>
<name>A0LQQ3_SYNFM</name>
<protein>
    <submittedName>
        <fullName evidence="1">Uncharacterized protein</fullName>
    </submittedName>
</protein>
<reference evidence="1 2" key="1">
    <citation type="submission" date="2006-10" db="EMBL/GenBank/DDBJ databases">
        <title>Complete sequence of Syntrophobacter fumaroxidans MPOB.</title>
        <authorList>
            <consortium name="US DOE Joint Genome Institute"/>
            <person name="Copeland A."/>
            <person name="Lucas S."/>
            <person name="Lapidus A."/>
            <person name="Barry K."/>
            <person name="Detter J.C."/>
            <person name="Glavina del Rio T."/>
            <person name="Hammon N."/>
            <person name="Israni S."/>
            <person name="Pitluck S."/>
            <person name="Goltsman E.G."/>
            <person name="Martinez M."/>
            <person name="Schmutz J."/>
            <person name="Larimer F."/>
            <person name="Land M."/>
            <person name="Hauser L."/>
            <person name="Kyrpides N."/>
            <person name="Kim E."/>
            <person name="Boone D.R."/>
            <person name="Brockman F."/>
            <person name="Culley D."/>
            <person name="Ferry J."/>
            <person name="Gunsalus R."/>
            <person name="McInerney M.J."/>
            <person name="Morrison M."/>
            <person name="Plugge C."/>
            <person name="Rohlin L."/>
            <person name="Scholten J."/>
            <person name="Sieber J."/>
            <person name="Stams A.J.M."/>
            <person name="Worm P."/>
            <person name="Henstra A.M."/>
            <person name="Richardson P."/>
        </authorList>
    </citation>
    <scope>NUCLEOTIDE SEQUENCE [LARGE SCALE GENOMIC DNA]</scope>
    <source>
        <strain evidence="2">DSM 10017 / MPOB</strain>
    </source>
</reference>
<dbReference type="EMBL" id="CP000478">
    <property type="protein sequence ID" value="ABK19755.1"/>
    <property type="molecule type" value="Genomic_DNA"/>
</dbReference>
<sequence length="132" mass="14515">MLFPRKESAVVYRVNGIPGAMRRLVAFHGASAMGGQECPTVLHGFMSRGVPSRTGIACILNRRTGAVSVLVQIGYSCQLYENIFTIIDSHRSSILYSAGKGISQAFQVSSEHCVYEVLAVRLLAHSGWRRWT</sequence>
<proteinExistence type="predicted"/>
<evidence type="ECO:0000313" key="2">
    <source>
        <dbReference type="Proteomes" id="UP000001784"/>
    </source>
</evidence>
<accession>A0LQQ3</accession>
<evidence type="ECO:0000313" key="1">
    <source>
        <dbReference type="EMBL" id="ABK19755.1"/>
    </source>
</evidence>
<dbReference type="AlphaFoldDB" id="A0LQQ3"/>
<keyword evidence="2" id="KW-1185">Reference proteome</keyword>
<dbReference type="HOGENOM" id="CLU_1916048_0_0_7"/>
<dbReference type="Proteomes" id="UP000001784">
    <property type="component" value="Chromosome"/>
</dbReference>